<dbReference type="GeneID" id="93667517"/>
<dbReference type="Proteomes" id="UP000052979">
    <property type="component" value="Unassembled WGS sequence"/>
</dbReference>
<dbReference type="KEGG" id="rtx:TI83_04240"/>
<gene>
    <name evidence="2" type="ORF">VT73_02285</name>
</gene>
<proteinExistence type="predicted"/>
<dbReference type="RefSeq" id="WP_042733959.1">
    <property type="nucleotide sequence ID" value="NZ_CP010848.1"/>
</dbReference>
<dbReference type="AlphaFoldDB" id="A0A0C5BEC1"/>
<name>A0A0C5BEC1_9MICO</name>
<keyword evidence="3" id="KW-1185">Reference proteome</keyword>
<organism evidence="2 3">
    <name type="scientific">Rathayibacter toxicus</name>
    <dbReference type="NCBI Taxonomy" id="145458"/>
    <lineage>
        <taxon>Bacteria</taxon>
        <taxon>Bacillati</taxon>
        <taxon>Actinomycetota</taxon>
        <taxon>Actinomycetes</taxon>
        <taxon>Micrococcales</taxon>
        <taxon>Microbacteriaceae</taxon>
        <taxon>Rathayibacter</taxon>
    </lineage>
</organism>
<evidence type="ECO:0000313" key="2">
    <source>
        <dbReference type="EMBL" id="KKM46741.1"/>
    </source>
</evidence>
<evidence type="ECO:0000256" key="1">
    <source>
        <dbReference type="SAM" id="SignalP"/>
    </source>
</evidence>
<feature type="signal peptide" evidence="1">
    <location>
        <begin position="1"/>
        <end position="25"/>
    </location>
</feature>
<protein>
    <submittedName>
        <fullName evidence="2">Uncharacterized protein</fullName>
    </submittedName>
</protein>
<dbReference type="PATRIC" id="fig|145458.7.peg.978"/>
<evidence type="ECO:0000313" key="3">
    <source>
        <dbReference type="Proteomes" id="UP000052979"/>
    </source>
</evidence>
<accession>A0A0C5BEC1</accession>
<dbReference type="KEGG" id="rtc:APU90_02230"/>
<feature type="chain" id="PRO_5009759146" evidence="1">
    <location>
        <begin position="26"/>
        <end position="268"/>
    </location>
</feature>
<sequence>MTLLAAAAITGLLAPALVINSVAWGQSAVPTISAQAPAAVREFTQFQIDHPDDLAGQDAEAMRLFGSHVQVRFEGRKDFVDGLVAQREKDAAIEKAKVVPMDSLNNDVFTVWVIKVNTIYGWEFGGHWDFADFFAGQADPDDVATMEFNIDKCAKLQNLEITTYDVDGNRTNLGSLRDANLGANAPIWNIEDKVSGFRNLADSGAALVWLNADACPLNHYEGQAAFVYHAVENGSVGNVSASWGNFSVSTSGSNLELQKSSQPFDFIY</sequence>
<dbReference type="eggNOG" id="ENOG5032BW9">
    <property type="taxonomic scope" value="Bacteria"/>
</dbReference>
<comment type="caution">
    <text evidence="2">The sequence shown here is derived from an EMBL/GenBank/DDBJ whole genome shotgun (WGS) entry which is preliminary data.</text>
</comment>
<reference evidence="2 3" key="1">
    <citation type="submission" date="2015-04" db="EMBL/GenBank/DDBJ databases">
        <title>Draft genome sequence of Rathayibacter toxicus strain FH-142 (AKA 70134 or CS 32), a Western Australian isolate.</title>
        <authorList>
            <consortium name="Consortium for Microbial Forensics and Genomics (microFORGE)"/>
            <person name="Knight B.M."/>
            <person name="Roberts D.P."/>
            <person name="Lin D."/>
            <person name="Hari K."/>
            <person name="Fletcher J."/>
            <person name="Melcher U."/>
            <person name="Blagden T."/>
            <person name="Luster D.G."/>
            <person name="Sechler A.J."/>
            <person name="Schneider W.L."/>
            <person name="Winegar R.A."/>
        </authorList>
    </citation>
    <scope>NUCLEOTIDE SEQUENCE [LARGE SCALE GENOMIC DNA]</scope>
    <source>
        <strain evidence="2 3">FH142</strain>
    </source>
</reference>
<dbReference type="EMBL" id="LBFI01000013">
    <property type="protein sequence ID" value="KKM46741.1"/>
    <property type="molecule type" value="Genomic_DNA"/>
</dbReference>
<keyword evidence="1" id="KW-0732">Signal</keyword>